<dbReference type="InParanoid" id="A0A6P7GTK9"/>
<dbReference type="PANTHER" id="PTHR32046">
    <property type="entry name" value="G DOMAIN-CONTAINING PROTEIN"/>
    <property type="match status" value="1"/>
</dbReference>
<dbReference type="AlphaFoldDB" id="A0A6P7GTK9"/>
<protein>
    <submittedName>
        <fullName evidence="1">Uncharacterized protein LOC114346594</fullName>
    </submittedName>
</protein>
<dbReference type="RefSeq" id="XP_028153136.1">
    <property type="nucleotide sequence ID" value="XM_028297335.1"/>
</dbReference>
<proteinExistence type="predicted"/>
<sequence>MAEYHIEDKMKNVSCNSDINILLLGASGVGKSTFINAFANYLTFIDIEEAKYNAPMVLIPSKFTIFDKEGDMHDITTGDPDKNEYIQTGESATQDVKTYVFPIMDGAIKIRLIDTPGMADNRGIDQ</sequence>
<organism evidence="1">
    <name type="scientific">Diabrotica virgifera virgifera</name>
    <name type="common">western corn rootworm</name>
    <dbReference type="NCBI Taxonomy" id="50390"/>
    <lineage>
        <taxon>Eukaryota</taxon>
        <taxon>Metazoa</taxon>
        <taxon>Ecdysozoa</taxon>
        <taxon>Arthropoda</taxon>
        <taxon>Hexapoda</taxon>
        <taxon>Insecta</taxon>
        <taxon>Pterygota</taxon>
        <taxon>Neoptera</taxon>
        <taxon>Endopterygota</taxon>
        <taxon>Coleoptera</taxon>
        <taxon>Polyphaga</taxon>
        <taxon>Cucujiformia</taxon>
        <taxon>Chrysomeloidea</taxon>
        <taxon>Chrysomelidae</taxon>
        <taxon>Galerucinae</taxon>
        <taxon>Diabroticina</taxon>
        <taxon>Diabroticites</taxon>
        <taxon>Diabrotica</taxon>
    </lineage>
</organism>
<reference evidence="1" key="1">
    <citation type="submission" date="2025-08" db="UniProtKB">
        <authorList>
            <consortium name="RefSeq"/>
        </authorList>
    </citation>
    <scope>IDENTIFICATION</scope>
    <source>
        <tissue evidence="1">Whole insect</tissue>
    </source>
</reference>
<dbReference type="PANTHER" id="PTHR32046:SF11">
    <property type="entry name" value="IMMUNE-ASSOCIATED NUCLEOTIDE-BINDING PROTEIN 10-LIKE"/>
    <property type="match status" value="1"/>
</dbReference>
<feature type="non-terminal residue" evidence="1">
    <location>
        <position position="126"/>
    </location>
</feature>
<name>A0A6P7GTK9_DIAVI</name>
<accession>A0A6P7GTK9</accession>
<gene>
    <name evidence="1" type="primary">LOC114346594</name>
</gene>
<dbReference type="CDD" id="cd00882">
    <property type="entry name" value="Ras_like_GTPase"/>
    <property type="match status" value="1"/>
</dbReference>
<dbReference type="Gene3D" id="3.40.50.300">
    <property type="entry name" value="P-loop containing nucleotide triphosphate hydrolases"/>
    <property type="match status" value="1"/>
</dbReference>
<evidence type="ECO:0000313" key="1">
    <source>
        <dbReference type="RefSeq" id="XP_028153136.1"/>
    </source>
</evidence>
<dbReference type="SUPFAM" id="SSF52540">
    <property type="entry name" value="P-loop containing nucleoside triphosphate hydrolases"/>
    <property type="match status" value="2"/>
</dbReference>
<dbReference type="InterPro" id="IPR027417">
    <property type="entry name" value="P-loop_NTPase"/>
</dbReference>